<feature type="compositionally biased region" description="Basic and acidic residues" evidence="1">
    <location>
        <begin position="180"/>
        <end position="191"/>
    </location>
</feature>
<dbReference type="PANTHER" id="PTHR43394">
    <property type="entry name" value="ATP-DEPENDENT PERMEASE MDL1, MITOCHONDRIAL"/>
    <property type="match status" value="1"/>
</dbReference>
<dbReference type="SUPFAM" id="SSF52540">
    <property type="entry name" value="P-loop containing nucleoside triphosphate hydrolases"/>
    <property type="match status" value="1"/>
</dbReference>
<sequence>MSQNFQHWPFTFRGNVGIGRPEPPIVDEAVKDAAAFSGADQILNDLPLGLGTLLAAVTAAATRSPAASDSASVFRAKYRRAEILIVDERTSAVDAVAEQRVFDRISLAATTGQTIFLITHRLHEVRHADLIHVLKDGRVAESGTFTELMDDKTDTGDFRNIQAAAFDATCHPKSPARTSDSGRRSRSRAAEGRGAMLNLRAG</sequence>
<dbReference type="EMBL" id="JBIUYY010000017">
    <property type="protein sequence ID" value="MFJ2825312.1"/>
    <property type="molecule type" value="Genomic_DNA"/>
</dbReference>
<dbReference type="Gene3D" id="3.40.50.300">
    <property type="entry name" value="P-loop containing nucleotide triphosphate hydrolases"/>
    <property type="match status" value="1"/>
</dbReference>
<dbReference type="Proteomes" id="UP001617351">
    <property type="component" value="Unassembled WGS sequence"/>
</dbReference>
<protein>
    <submittedName>
        <fullName evidence="2">Uncharacterized protein</fullName>
    </submittedName>
</protein>
<accession>A0ABW8ERR7</accession>
<keyword evidence="3" id="KW-1185">Reference proteome</keyword>
<proteinExistence type="predicted"/>
<dbReference type="PANTHER" id="PTHR43394:SF1">
    <property type="entry name" value="ATP-BINDING CASSETTE SUB-FAMILY B MEMBER 10, MITOCHONDRIAL"/>
    <property type="match status" value="1"/>
</dbReference>
<evidence type="ECO:0000313" key="2">
    <source>
        <dbReference type="EMBL" id="MFJ2825312.1"/>
    </source>
</evidence>
<dbReference type="InterPro" id="IPR039421">
    <property type="entry name" value="Type_1_exporter"/>
</dbReference>
<gene>
    <name evidence="2" type="ORF">ACIO7M_29980</name>
</gene>
<name>A0ABW8ERR7_STRT5</name>
<evidence type="ECO:0000256" key="1">
    <source>
        <dbReference type="SAM" id="MobiDB-lite"/>
    </source>
</evidence>
<dbReference type="RefSeq" id="WP_402386465.1">
    <property type="nucleotide sequence ID" value="NZ_JBIUYY010000017.1"/>
</dbReference>
<evidence type="ECO:0000313" key="3">
    <source>
        <dbReference type="Proteomes" id="UP001617351"/>
    </source>
</evidence>
<dbReference type="InterPro" id="IPR027417">
    <property type="entry name" value="P-loop_NTPase"/>
</dbReference>
<comment type="caution">
    <text evidence="2">The sequence shown here is derived from an EMBL/GenBank/DDBJ whole genome shotgun (WGS) entry which is preliminary data.</text>
</comment>
<organism evidence="2 3">
    <name type="scientific">Streptomyces toxytricini</name>
    <name type="common">Actinomyces toxytricini</name>
    <dbReference type="NCBI Taxonomy" id="67369"/>
    <lineage>
        <taxon>Bacteria</taxon>
        <taxon>Bacillati</taxon>
        <taxon>Actinomycetota</taxon>
        <taxon>Actinomycetes</taxon>
        <taxon>Kitasatosporales</taxon>
        <taxon>Streptomycetaceae</taxon>
        <taxon>Streptomyces</taxon>
    </lineage>
</organism>
<reference evidence="2 3" key="1">
    <citation type="submission" date="2024-10" db="EMBL/GenBank/DDBJ databases">
        <title>The Natural Products Discovery Center: Release of the First 8490 Sequenced Strains for Exploring Actinobacteria Biosynthetic Diversity.</title>
        <authorList>
            <person name="Kalkreuter E."/>
            <person name="Kautsar S.A."/>
            <person name="Yang D."/>
            <person name="Bader C.D."/>
            <person name="Teijaro C.N."/>
            <person name="Fluegel L."/>
            <person name="Davis C.M."/>
            <person name="Simpson J.R."/>
            <person name="Lauterbach L."/>
            <person name="Steele A.D."/>
            <person name="Gui C."/>
            <person name="Meng S."/>
            <person name="Li G."/>
            <person name="Viehrig K."/>
            <person name="Ye F."/>
            <person name="Su P."/>
            <person name="Kiefer A.F."/>
            <person name="Nichols A."/>
            <person name="Cepeda A.J."/>
            <person name="Yan W."/>
            <person name="Fan B."/>
            <person name="Jiang Y."/>
            <person name="Adhikari A."/>
            <person name="Zheng C.-J."/>
            <person name="Schuster L."/>
            <person name="Cowan T.M."/>
            <person name="Smanski M.J."/>
            <person name="Chevrette M.G."/>
            <person name="De Carvalho L.P.S."/>
            <person name="Shen B."/>
        </authorList>
    </citation>
    <scope>NUCLEOTIDE SEQUENCE [LARGE SCALE GENOMIC DNA]</scope>
    <source>
        <strain evidence="2 3">NPDC087220</strain>
    </source>
</reference>
<feature type="region of interest" description="Disordered" evidence="1">
    <location>
        <begin position="170"/>
        <end position="202"/>
    </location>
</feature>